<evidence type="ECO:0000256" key="11">
    <source>
        <dbReference type="ARBA" id="ARBA00022884"/>
    </source>
</evidence>
<keyword evidence="6 15" id="KW-0436">Ligase</keyword>
<evidence type="ECO:0000256" key="1">
    <source>
        <dbReference type="ARBA" id="ARBA00004496"/>
    </source>
</evidence>
<dbReference type="SMART" id="SM00896">
    <property type="entry name" value="FDX-ACB"/>
    <property type="match status" value="1"/>
</dbReference>
<dbReference type="SUPFAM" id="SSF56037">
    <property type="entry name" value="PheT/TilS domain"/>
    <property type="match status" value="1"/>
</dbReference>
<dbReference type="PROSITE" id="PS50886">
    <property type="entry name" value="TRBD"/>
    <property type="match status" value="1"/>
</dbReference>
<dbReference type="EC" id="6.1.1.20" evidence="15"/>
<keyword evidence="11 16" id="KW-0694">RNA-binding</keyword>
<comment type="similarity">
    <text evidence="2 15">Belongs to the phenylalanyl-tRNA synthetase beta subunit family. Type 1 subfamily.</text>
</comment>
<sequence length="794" mass="83953">MKFTLSWLKEHLDTQADAVAVADALNRIGLEVEEVSNPADVLRPFKIAKVLTAAPHPQADKLQVLSVDAGDGPLQVVCGAPNARAGLVGIFGAPGTWVPGPDMTLKVAAIRGVESNGMMCSFRELLLGEDHDGIVELPADAPVGTSYAEWAGLDDPLFDIAITPNRQDCMGVRGIARDLAAFGLGTLKPLHDVYRMASLDPIAGDDPALDVRIDDVEGCPAFFAQAVAGVTNGASPEWMARRLQAIGQKPISMLVDITNFVSIDLGRPLHVYDRAKLAGALVARKASDGEQVVALNGKTYTLDGSMTVIADDAMVHDIAGIMGGAHSGVSEGTTDVLIECAYFDPDHIALAGQKLALTSDARQRFERGVDPAFLDAGLAIATKLVLDHGGGRASAITRAGQPPVAPRTLAFDPAKTRTLGGMDVAIDRQKAILERLGFGVSDDFTVTIPSWRRDIDGTADLVEEVIRIEGLDNLPAVPLPRAEGVARPTATPEQRTERKARRMAAARGFAEAVTWSFLSEKEAAVFGGGHWTLANPISEDLKVMRPSLIPGLARAAQRNRDRGEKSVRLFELGRRYLGEAERSTLTVLIAGEAQGRDWRSGKARAADAFDAKAEAVAILAAAGAPVDRLQLVGAGGDTWHPGRSGQLGLGPKMILATFGELHPETVKGLDVEGPVVAAEIYLDAIPVKRDAGRTRPVYAPSALQAVRRDFAFLVPADLAADRLTRAIAGADRQAIVEVSLFDVFTGAGVPEGQKSLGVEVVLQPTDKSFDEAGLKAIADRIVAAAAKQGATLRG</sequence>
<keyword evidence="5 16" id="KW-0820">tRNA-binding</keyword>
<dbReference type="Pfam" id="PF17759">
    <property type="entry name" value="tRNA_synthFbeta"/>
    <property type="match status" value="1"/>
</dbReference>
<dbReference type="InterPro" id="IPR041616">
    <property type="entry name" value="PheRS_beta_core"/>
</dbReference>
<dbReference type="SMART" id="SM00874">
    <property type="entry name" value="B5"/>
    <property type="match status" value="1"/>
</dbReference>
<dbReference type="InterPro" id="IPR033714">
    <property type="entry name" value="tRNA_bind_bactPheRS"/>
</dbReference>
<dbReference type="GO" id="GO:0004826">
    <property type="term" value="F:phenylalanine-tRNA ligase activity"/>
    <property type="evidence" value="ECO:0007669"/>
    <property type="project" value="UniProtKB-EC"/>
</dbReference>
<dbReference type="PANTHER" id="PTHR10947">
    <property type="entry name" value="PHENYLALANYL-TRNA SYNTHETASE BETA CHAIN AND LEUCINE-RICH REPEAT-CONTAINING PROTEIN 47"/>
    <property type="match status" value="1"/>
</dbReference>
<accession>A0ABY7NT60</accession>
<dbReference type="Gene3D" id="3.30.56.10">
    <property type="match status" value="2"/>
</dbReference>
<dbReference type="Pfam" id="PF03147">
    <property type="entry name" value="FDX-ACB"/>
    <property type="match status" value="1"/>
</dbReference>
<dbReference type="InterPro" id="IPR020825">
    <property type="entry name" value="Phe-tRNA_synthase-like_B3/B4"/>
</dbReference>
<comment type="catalytic activity">
    <reaction evidence="14 15">
        <text>tRNA(Phe) + L-phenylalanine + ATP = L-phenylalanyl-tRNA(Phe) + AMP + diphosphate + H(+)</text>
        <dbReference type="Rhea" id="RHEA:19413"/>
        <dbReference type="Rhea" id="RHEA-COMP:9668"/>
        <dbReference type="Rhea" id="RHEA-COMP:9699"/>
        <dbReference type="ChEBI" id="CHEBI:15378"/>
        <dbReference type="ChEBI" id="CHEBI:30616"/>
        <dbReference type="ChEBI" id="CHEBI:33019"/>
        <dbReference type="ChEBI" id="CHEBI:58095"/>
        <dbReference type="ChEBI" id="CHEBI:78442"/>
        <dbReference type="ChEBI" id="CHEBI:78531"/>
        <dbReference type="ChEBI" id="CHEBI:456215"/>
        <dbReference type="EC" id="6.1.1.20"/>
    </reaction>
</comment>
<dbReference type="InterPro" id="IPR004532">
    <property type="entry name" value="Phe-tRNA-ligase_IIc_bsu_bact"/>
</dbReference>
<dbReference type="PROSITE" id="PS51483">
    <property type="entry name" value="B5"/>
    <property type="match status" value="1"/>
</dbReference>
<evidence type="ECO:0000256" key="12">
    <source>
        <dbReference type="ARBA" id="ARBA00022917"/>
    </source>
</evidence>
<evidence type="ECO:0000259" key="19">
    <source>
        <dbReference type="PROSITE" id="PS51483"/>
    </source>
</evidence>
<keyword evidence="21" id="KW-1185">Reference proteome</keyword>
<dbReference type="InterPro" id="IPR045060">
    <property type="entry name" value="Phe-tRNA-ligase_IIc_bsu"/>
</dbReference>
<keyword evidence="9 15" id="KW-0067">ATP-binding</keyword>
<dbReference type="InterPro" id="IPR036690">
    <property type="entry name" value="Fdx_antiC-bd_sf"/>
</dbReference>
<evidence type="ECO:0000313" key="20">
    <source>
        <dbReference type="EMBL" id="WBO22656.1"/>
    </source>
</evidence>
<comment type="subunit">
    <text evidence="3 15">Tetramer of two alpha and two beta subunits.</text>
</comment>
<evidence type="ECO:0000256" key="7">
    <source>
        <dbReference type="ARBA" id="ARBA00022723"/>
    </source>
</evidence>
<keyword evidence="7 15" id="KW-0479">Metal-binding</keyword>
<feature type="domain" description="B5" evidence="19">
    <location>
        <begin position="404"/>
        <end position="476"/>
    </location>
</feature>
<dbReference type="SMART" id="SM00873">
    <property type="entry name" value="B3_4"/>
    <property type="match status" value="1"/>
</dbReference>
<dbReference type="CDD" id="cd00769">
    <property type="entry name" value="PheRS_beta_core"/>
    <property type="match status" value="1"/>
</dbReference>
<dbReference type="InterPro" id="IPR005121">
    <property type="entry name" value="Fdx_antiC-bd"/>
</dbReference>
<dbReference type="InterPro" id="IPR005146">
    <property type="entry name" value="B3/B4_tRNA-bd"/>
</dbReference>
<gene>
    <name evidence="15 20" type="primary">pheT</name>
    <name evidence="20" type="ORF">PBT88_00425</name>
</gene>
<evidence type="ECO:0000256" key="15">
    <source>
        <dbReference type="HAMAP-Rule" id="MF_00283"/>
    </source>
</evidence>
<evidence type="ECO:0000256" key="5">
    <source>
        <dbReference type="ARBA" id="ARBA00022555"/>
    </source>
</evidence>
<dbReference type="InterPro" id="IPR012340">
    <property type="entry name" value="NA-bd_OB-fold"/>
</dbReference>
<dbReference type="InterPro" id="IPR045864">
    <property type="entry name" value="aa-tRNA-synth_II/BPL/LPL"/>
</dbReference>
<organism evidence="20 21">
    <name type="scientific">Sphingomonas abietis</name>
    <dbReference type="NCBI Taxonomy" id="3012344"/>
    <lineage>
        <taxon>Bacteria</taxon>
        <taxon>Pseudomonadati</taxon>
        <taxon>Pseudomonadota</taxon>
        <taxon>Alphaproteobacteria</taxon>
        <taxon>Sphingomonadales</taxon>
        <taxon>Sphingomonadaceae</taxon>
        <taxon>Sphingomonas</taxon>
    </lineage>
</organism>
<dbReference type="NCBIfam" id="TIGR00472">
    <property type="entry name" value="pheT_bact"/>
    <property type="match status" value="1"/>
</dbReference>
<dbReference type="Pfam" id="PF01588">
    <property type="entry name" value="tRNA_bind"/>
    <property type="match status" value="1"/>
</dbReference>
<evidence type="ECO:0000256" key="8">
    <source>
        <dbReference type="ARBA" id="ARBA00022741"/>
    </source>
</evidence>
<keyword evidence="10 15" id="KW-0460">Magnesium</keyword>
<feature type="domain" description="TRNA-binding" evidence="17">
    <location>
        <begin position="39"/>
        <end position="148"/>
    </location>
</feature>
<comment type="cofactor">
    <cofactor evidence="15">
        <name>Mg(2+)</name>
        <dbReference type="ChEBI" id="CHEBI:18420"/>
    </cofactor>
    <text evidence="15">Binds 2 magnesium ions per tetramer.</text>
</comment>
<dbReference type="InterPro" id="IPR005147">
    <property type="entry name" value="tRNA_synthase_B5-dom"/>
</dbReference>
<evidence type="ECO:0000259" key="18">
    <source>
        <dbReference type="PROSITE" id="PS51447"/>
    </source>
</evidence>
<dbReference type="InterPro" id="IPR009061">
    <property type="entry name" value="DNA-bd_dom_put_sf"/>
</dbReference>
<dbReference type="CDD" id="cd02796">
    <property type="entry name" value="tRNA_bind_bactPheRS"/>
    <property type="match status" value="1"/>
</dbReference>
<name>A0ABY7NT60_9SPHN</name>
<evidence type="ECO:0000256" key="10">
    <source>
        <dbReference type="ARBA" id="ARBA00022842"/>
    </source>
</evidence>
<evidence type="ECO:0000256" key="4">
    <source>
        <dbReference type="ARBA" id="ARBA00022490"/>
    </source>
</evidence>
<dbReference type="SUPFAM" id="SSF55681">
    <property type="entry name" value="Class II aaRS and biotin synthetases"/>
    <property type="match status" value="1"/>
</dbReference>
<evidence type="ECO:0000256" key="16">
    <source>
        <dbReference type="PROSITE-ProRule" id="PRU00209"/>
    </source>
</evidence>
<evidence type="ECO:0000256" key="6">
    <source>
        <dbReference type="ARBA" id="ARBA00022598"/>
    </source>
</evidence>
<dbReference type="SUPFAM" id="SSF54991">
    <property type="entry name" value="Anticodon-binding domain of PheRS"/>
    <property type="match status" value="1"/>
</dbReference>
<dbReference type="Gene3D" id="3.30.70.380">
    <property type="entry name" value="Ferrodoxin-fold anticodon-binding domain"/>
    <property type="match status" value="1"/>
</dbReference>
<dbReference type="SUPFAM" id="SSF46955">
    <property type="entry name" value="Putative DNA-binding domain"/>
    <property type="match status" value="1"/>
</dbReference>
<evidence type="ECO:0000259" key="17">
    <source>
        <dbReference type="PROSITE" id="PS50886"/>
    </source>
</evidence>
<dbReference type="Proteomes" id="UP001210865">
    <property type="component" value="Chromosome"/>
</dbReference>
<feature type="domain" description="FDX-ACB" evidence="18">
    <location>
        <begin position="701"/>
        <end position="793"/>
    </location>
</feature>
<feature type="binding site" evidence="15">
    <location>
        <position position="463"/>
    </location>
    <ligand>
        <name>Mg(2+)</name>
        <dbReference type="ChEBI" id="CHEBI:18420"/>
        <note>shared with alpha subunit</note>
    </ligand>
</feature>
<dbReference type="RefSeq" id="WP_270077298.1">
    <property type="nucleotide sequence ID" value="NZ_CP115174.1"/>
</dbReference>
<dbReference type="Gene3D" id="3.30.930.10">
    <property type="entry name" value="Bira Bifunctional Protein, Domain 2"/>
    <property type="match status" value="1"/>
</dbReference>
<proteinExistence type="inferred from homology"/>
<dbReference type="Pfam" id="PF03483">
    <property type="entry name" value="B3_4"/>
    <property type="match status" value="1"/>
</dbReference>
<dbReference type="PANTHER" id="PTHR10947:SF0">
    <property type="entry name" value="PHENYLALANINE--TRNA LIGASE BETA SUBUNIT"/>
    <property type="match status" value="1"/>
</dbReference>
<evidence type="ECO:0000256" key="13">
    <source>
        <dbReference type="ARBA" id="ARBA00023146"/>
    </source>
</evidence>
<dbReference type="HAMAP" id="MF_00283">
    <property type="entry name" value="Phe_tRNA_synth_beta1"/>
    <property type="match status" value="1"/>
</dbReference>
<feature type="binding site" evidence="15">
    <location>
        <position position="460"/>
    </location>
    <ligand>
        <name>Mg(2+)</name>
        <dbReference type="ChEBI" id="CHEBI:18420"/>
        <note>shared with alpha subunit</note>
    </ligand>
</feature>
<evidence type="ECO:0000256" key="2">
    <source>
        <dbReference type="ARBA" id="ARBA00008653"/>
    </source>
</evidence>
<evidence type="ECO:0000256" key="14">
    <source>
        <dbReference type="ARBA" id="ARBA00049255"/>
    </source>
</evidence>
<dbReference type="InterPro" id="IPR002547">
    <property type="entry name" value="tRNA-bd_dom"/>
</dbReference>
<evidence type="ECO:0000256" key="9">
    <source>
        <dbReference type="ARBA" id="ARBA00022840"/>
    </source>
</evidence>
<feature type="binding site" evidence="15">
    <location>
        <position position="454"/>
    </location>
    <ligand>
        <name>Mg(2+)</name>
        <dbReference type="ChEBI" id="CHEBI:18420"/>
        <note>shared with alpha subunit</note>
    </ligand>
</feature>
<dbReference type="Gene3D" id="3.50.40.10">
    <property type="entry name" value="Phenylalanyl-trna Synthetase, Chain B, domain 3"/>
    <property type="match status" value="1"/>
</dbReference>
<feature type="binding site" evidence="15">
    <location>
        <position position="464"/>
    </location>
    <ligand>
        <name>Mg(2+)</name>
        <dbReference type="ChEBI" id="CHEBI:18420"/>
        <note>shared with alpha subunit</note>
    </ligand>
</feature>
<dbReference type="PROSITE" id="PS51447">
    <property type="entry name" value="FDX_ACB"/>
    <property type="match status" value="1"/>
</dbReference>
<reference evidence="20 21" key="1">
    <citation type="submission" date="2022-12" db="EMBL/GenBank/DDBJ databases">
        <title>Sphingomonas abieness sp. nov., an endophytic bacterium isolated from Abies koreana.</title>
        <authorList>
            <person name="Jiang L."/>
            <person name="Lee J."/>
        </authorList>
    </citation>
    <scope>NUCLEOTIDE SEQUENCE [LARGE SCALE GENOMIC DNA]</scope>
    <source>
        <strain evidence="21">PAMB 00755</strain>
    </source>
</reference>
<dbReference type="Pfam" id="PF03484">
    <property type="entry name" value="B5"/>
    <property type="match status" value="1"/>
</dbReference>
<keyword evidence="13 15" id="KW-0030">Aminoacyl-tRNA synthetase</keyword>
<keyword evidence="4 15" id="KW-0963">Cytoplasm</keyword>
<evidence type="ECO:0000313" key="21">
    <source>
        <dbReference type="Proteomes" id="UP001210865"/>
    </source>
</evidence>
<evidence type="ECO:0000256" key="3">
    <source>
        <dbReference type="ARBA" id="ARBA00011209"/>
    </source>
</evidence>
<protein>
    <recommendedName>
        <fullName evidence="15">Phenylalanine--tRNA ligase beta subunit</fullName>
        <ecNumber evidence="15">6.1.1.20</ecNumber>
    </recommendedName>
    <alternativeName>
        <fullName evidence="15">Phenylalanyl-tRNA synthetase beta subunit</fullName>
        <shortName evidence="15">PheRS</shortName>
    </alternativeName>
</protein>
<comment type="subcellular location">
    <subcellularLocation>
        <location evidence="1 15">Cytoplasm</location>
    </subcellularLocation>
</comment>
<keyword evidence="8 15" id="KW-0547">Nucleotide-binding</keyword>
<dbReference type="SUPFAM" id="SSF50249">
    <property type="entry name" value="Nucleic acid-binding proteins"/>
    <property type="match status" value="1"/>
</dbReference>
<dbReference type="Gene3D" id="2.40.50.140">
    <property type="entry name" value="Nucleic acid-binding proteins"/>
    <property type="match status" value="1"/>
</dbReference>
<dbReference type="EMBL" id="CP115174">
    <property type="protein sequence ID" value="WBO22656.1"/>
    <property type="molecule type" value="Genomic_DNA"/>
</dbReference>
<keyword evidence="12 15" id="KW-0648">Protein biosynthesis</keyword>